<organism evidence="1 2">
    <name type="scientific">Vagococcus fessus</name>
    <dbReference type="NCBI Taxonomy" id="120370"/>
    <lineage>
        <taxon>Bacteria</taxon>
        <taxon>Bacillati</taxon>
        <taxon>Bacillota</taxon>
        <taxon>Bacilli</taxon>
        <taxon>Lactobacillales</taxon>
        <taxon>Enterococcaceae</taxon>
        <taxon>Vagococcus</taxon>
    </lineage>
</organism>
<reference evidence="1 2" key="1">
    <citation type="submission" date="2017-05" db="EMBL/GenBank/DDBJ databases">
        <title>Vagococcus spp. assemblies.</title>
        <authorList>
            <person name="Gulvik C.A."/>
        </authorList>
    </citation>
    <scope>NUCLEOTIDE SEQUENCE [LARGE SCALE GENOMIC DNA]</scope>
    <source>
        <strain evidence="1 2">CCUG 41755</strain>
    </source>
</reference>
<dbReference type="RefSeq" id="WP_126832328.1">
    <property type="nucleotide sequence ID" value="NZ_CBCRYB010000005.1"/>
</dbReference>
<name>A0A430A598_9ENTE</name>
<gene>
    <name evidence="1" type="ORF">CBF31_09255</name>
</gene>
<evidence type="ECO:0000313" key="2">
    <source>
        <dbReference type="Proteomes" id="UP000287101"/>
    </source>
</evidence>
<protein>
    <submittedName>
        <fullName evidence="1">Uncharacterized protein</fullName>
    </submittedName>
</protein>
<keyword evidence="2" id="KW-1185">Reference proteome</keyword>
<comment type="caution">
    <text evidence="1">The sequence shown here is derived from an EMBL/GenBank/DDBJ whole genome shotgun (WGS) entry which is preliminary data.</text>
</comment>
<dbReference type="EMBL" id="NGJY01000004">
    <property type="protein sequence ID" value="RSU01944.1"/>
    <property type="molecule type" value="Genomic_DNA"/>
</dbReference>
<dbReference type="PROSITE" id="PS51257">
    <property type="entry name" value="PROKAR_LIPOPROTEIN"/>
    <property type="match status" value="1"/>
</dbReference>
<dbReference type="AlphaFoldDB" id="A0A430A598"/>
<proteinExistence type="predicted"/>
<evidence type="ECO:0000313" key="1">
    <source>
        <dbReference type="EMBL" id="RSU01944.1"/>
    </source>
</evidence>
<dbReference type="Proteomes" id="UP000287101">
    <property type="component" value="Unassembled WGS sequence"/>
</dbReference>
<sequence>MKKILMLSAMLVLVLTGCKKEVGAIEPEINSNRFEIKKILDTKDGIYSTQGYVYKDLKTDIEYLVLSQYGEAITVTKLDKQ</sequence>
<accession>A0A430A598</accession>